<evidence type="ECO:0000313" key="1">
    <source>
        <dbReference type="EMBL" id="CAE6697693.1"/>
    </source>
</evidence>
<dbReference type="EMBL" id="CAJNBL010000006">
    <property type="protein sequence ID" value="CAE6697693.1"/>
    <property type="molecule type" value="Genomic_DNA"/>
</dbReference>
<dbReference type="AlphaFoldDB" id="A0A916BDR5"/>
<keyword evidence="2" id="KW-1185">Reference proteome</keyword>
<comment type="caution">
    <text evidence="1">The sequence shown here is derived from an EMBL/GenBank/DDBJ whole genome shotgun (WGS) entry which is preliminary data.</text>
</comment>
<organism evidence="1 2">
    <name type="scientific">Candidatus Nitrotoga fabula</name>
    <dbReference type="NCBI Taxonomy" id="2182327"/>
    <lineage>
        <taxon>Bacteria</taxon>
        <taxon>Pseudomonadati</taxon>
        <taxon>Pseudomonadota</taxon>
        <taxon>Betaproteobacteria</taxon>
        <taxon>Nitrosomonadales</taxon>
        <taxon>Gallionellaceae</taxon>
        <taxon>Candidatus Nitrotoga</taxon>
    </lineage>
</organism>
<protein>
    <submittedName>
        <fullName evidence="1">Uncharacterized protein</fullName>
    </submittedName>
</protein>
<sequence length="51" mass="6339">MIPSGSFRQESGARLYVLFQSFLSLYEYGQNYYNILKMLHRLFWLKKYQYF</sequence>
<proteinExistence type="predicted"/>
<gene>
    <name evidence="1" type="ORF">NTGZN8_140006</name>
</gene>
<dbReference type="Proteomes" id="UP000675882">
    <property type="component" value="Unassembled WGS sequence"/>
</dbReference>
<evidence type="ECO:0000313" key="2">
    <source>
        <dbReference type="Proteomes" id="UP000675882"/>
    </source>
</evidence>
<accession>A0A916BDR5</accession>
<name>A0A916BDR5_9PROT</name>
<reference evidence="1" key="1">
    <citation type="submission" date="2021-02" db="EMBL/GenBank/DDBJ databases">
        <authorList>
            <person name="Han P."/>
        </authorList>
    </citation>
    <scope>NUCLEOTIDE SEQUENCE</scope>
    <source>
        <strain evidence="1">Candidatus Nitrotoga sp. ZN8</strain>
    </source>
</reference>